<dbReference type="GO" id="GO:0015629">
    <property type="term" value="C:actin cytoskeleton"/>
    <property type="evidence" value="ECO:0007669"/>
    <property type="project" value="InterPro"/>
</dbReference>
<comment type="subcellular location">
    <subcellularLocation>
        <location evidence="1">Nucleus matrix</location>
    </subcellularLocation>
</comment>
<protein>
    <recommendedName>
        <fullName evidence="3">Cofilin</fullName>
    </recommendedName>
    <alternativeName>
        <fullName evidence="5">Actin-depolymerizing factor 1</fullName>
    </alternativeName>
</protein>
<dbReference type="SMART" id="SM00102">
    <property type="entry name" value="ADF"/>
    <property type="match status" value="1"/>
</dbReference>
<keyword evidence="8" id="KW-1185">Reference proteome</keyword>
<dbReference type="InterPro" id="IPR029006">
    <property type="entry name" value="ADF-H/Gelsolin-like_dom_sf"/>
</dbReference>
<dbReference type="PROSITE" id="PS51263">
    <property type="entry name" value="ADF_H"/>
    <property type="match status" value="1"/>
</dbReference>
<accession>A0A8H3WWG2</accession>
<evidence type="ECO:0000313" key="8">
    <source>
        <dbReference type="Proteomes" id="UP000439903"/>
    </source>
</evidence>
<dbReference type="InterPro" id="IPR002108">
    <property type="entry name" value="ADF-H"/>
</dbReference>
<dbReference type="AlphaFoldDB" id="A0A8H3WWG2"/>
<dbReference type="Gene3D" id="3.40.20.10">
    <property type="entry name" value="Severin"/>
    <property type="match status" value="1"/>
</dbReference>
<evidence type="ECO:0000256" key="2">
    <source>
        <dbReference type="ARBA" id="ARBA00006844"/>
    </source>
</evidence>
<name>A0A8H3WWG2_GIGMA</name>
<comment type="caution">
    <text evidence="7">The sequence shown here is derived from an EMBL/GenBank/DDBJ whole genome shotgun (WGS) entry which is preliminary data.</text>
</comment>
<dbReference type="PANTHER" id="PTHR11913">
    <property type="entry name" value="COFILIN-RELATED"/>
    <property type="match status" value="1"/>
</dbReference>
<dbReference type="OrthoDB" id="10249245at2759"/>
<reference evidence="7 8" key="1">
    <citation type="journal article" date="2019" name="Environ. Microbiol.">
        <title>At the nexus of three kingdoms: the genome of the mycorrhizal fungus Gigaspora margarita provides insights into plant, endobacterial and fungal interactions.</title>
        <authorList>
            <person name="Venice F."/>
            <person name="Ghignone S."/>
            <person name="Salvioli di Fossalunga A."/>
            <person name="Amselem J."/>
            <person name="Novero M."/>
            <person name="Xianan X."/>
            <person name="Sedzielewska Toro K."/>
            <person name="Morin E."/>
            <person name="Lipzen A."/>
            <person name="Grigoriev I.V."/>
            <person name="Henrissat B."/>
            <person name="Martin F.M."/>
            <person name="Bonfante P."/>
        </authorList>
    </citation>
    <scope>NUCLEOTIDE SEQUENCE [LARGE SCALE GENOMIC DNA]</scope>
    <source>
        <strain evidence="7 8">BEG34</strain>
    </source>
</reference>
<evidence type="ECO:0000256" key="3">
    <source>
        <dbReference type="ARBA" id="ARBA00015630"/>
    </source>
</evidence>
<comment type="similarity">
    <text evidence="2">Belongs to the actin-binding proteins ADF family.</text>
</comment>
<evidence type="ECO:0000256" key="1">
    <source>
        <dbReference type="ARBA" id="ARBA00004109"/>
    </source>
</evidence>
<dbReference type="EMBL" id="WTPW01002774">
    <property type="protein sequence ID" value="KAF0366324.1"/>
    <property type="molecule type" value="Genomic_DNA"/>
</dbReference>
<dbReference type="GO" id="GO:0003779">
    <property type="term" value="F:actin binding"/>
    <property type="evidence" value="ECO:0007669"/>
    <property type="project" value="UniProtKB-KW"/>
</dbReference>
<dbReference type="SUPFAM" id="SSF55753">
    <property type="entry name" value="Actin depolymerizing proteins"/>
    <property type="match status" value="1"/>
</dbReference>
<dbReference type="GO" id="GO:0030042">
    <property type="term" value="P:actin filament depolymerization"/>
    <property type="evidence" value="ECO:0007669"/>
    <property type="project" value="InterPro"/>
</dbReference>
<feature type="domain" description="ADF-H" evidence="6">
    <location>
        <begin position="1"/>
        <end position="133"/>
    </location>
</feature>
<organism evidence="7 8">
    <name type="scientific">Gigaspora margarita</name>
    <dbReference type="NCBI Taxonomy" id="4874"/>
    <lineage>
        <taxon>Eukaryota</taxon>
        <taxon>Fungi</taxon>
        <taxon>Fungi incertae sedis</taxon>
        <taxon>Mucoromycota</taxon>
        <taxon>Glomeromycotina</taxon>
        <taxon>Glomeromycetes</taxon>
        <taxon>Diversisporales</taxon>
        <taxon>Gigasporaceae</taxon>
        <taxon>Gigaspora</taxon>
    </lineage>
</organism>
<sequence length="147" mass="17578">MATFKDLKLHKRYKYILYKFSEDKTYFSIDKAIETIFNDKSSYIENYENFYSEIISKNEPYFTVYDFEYEKLNEGHRNKIILISWVPKNADAQDKFLSAASKLVLKERFQIAHLIEGTVADEIGVENILDKLNKIWQFIKKMRSVYT</sequence>
<dbReference type="Proteomes" id="UP000439903">
    <property type="component" value="Unassembled WGS sequence"/>
</dbReference>
<gene>
    <name evidence="7" type="ORF">F8M41_013626</name>
</gene>
<keyword evidence="4" id="KW-0009">Actin-binding</keyword>
<proteinExistence type="inferred from homology"/>
<dbReference type="Pfam" id="PF00241">
    <property type="entry name" value="Cofilin_ADF"/>
    <property type="match status" value="1"/>
</dbReference>
<evidence type="ECO:0000256" key="5">
    <source>
        <dbReference type="ARBA" id="ARBA00032427"/>
    </source>
</evidence>
<dbReference type="InterPro" id="IPR017904">
    <property type="entry name" value="ADF/Cofilin"/>
</dbReference>
<evidence type="ECO:0000313" key="7">
    <source>
        <dbReference type="EMBL" id="KAF0366324.1"/>
    </source>
</evidence>
<evidence type="ECO:0000259" key="6">
    <source>
        <dbReference type="PROSITE" id="PS51263"/>
    </source>
</evidence>
<evidence type="ECO:0000256" key="4">
    <source>
        <dbReference type="ARBA" id="ARBA00023203"/>
    </source>
</evidence>
<dbReference type="GO" id="GO:0016363">
    <property type="term" value="C:nuclear matrix"/>
    <property type="evidence" value="ECO:0007669"/>
    <property type="project" value="UniProtKB-SubCell"/>
</dbReference>